<feature type="transmembrane region" description="Helical" evidence="2">
    <location>
        <begin position="119"/>
        <end position="142"/>
    </location>
</feature>
<evidence type="ECO:0000313" key="3">
    <source>
        <dbReference type="EMBL" id="KAK5618324.1"/>
    </source>
</evidence>
<keyword evidence="2" id="KW-0472">Membrane</keyword>
<sequence>MGETSWFYLPHQPPYDHEVECTGVSPEEGAASSSIQLTVSAAFIKDGSLIRTEPAGHMTLHHVTSSDEGLYKCNIRGHGESPSSWISVSKKPSITAPTTDPSPSSPSPPSFLPSFLQPLHYVLLSLALVIIVVLLLVLVLMVRRHVRRKSEGGPEGGEDSITYSDVNISHHQRQKTKSNKEQQPISTESPQCVSAKFSNTHLYEAVVKVSRYGP</sequence>
<feature type="region of interest" description="Disordered" evidence="1">
    <location>
        <begin position="149"/>
        <end position="192"/>
    </location>
</feature>
<feature type="compositionally biased region" description="Polar residues" evidence="1">
    <location>
        <begin position="181"/>
        <end position="192"/>
    </location>
</feature>
<evidence type="ECO:0000256" key="1">
    <source>
        <dbReference type="SAM" id="MobiDB-lite"/>
    </source>
</evidence>
<proteinExistence type="predicted"/>
<feature type="compositionally biased region" description="Polar residues" evidence="1">
    <location>
        <begin position="81"/>
        <end position="99"/>
    </location>
</feature>
<accession>A0AAV9SBU0</accession>
<dbReference type="AlphaFoldDB" id="A0AAV9SBU0"/>
<name>A0AAV9SBU0_9TELE</name>
<keyword evidence="2" id="KW-1133">Transmembrane helix</keyword>
<dbReference type="Proteomes" id="UP001311232">
    <property type="component" value="Unassembled WGS sequence"/>
</dbReference>
<keyword evidence="2" id="KW-0812">Transmembrane</keyword>
<evidence type="ECO:0008006" key="5">
    <source>
        <dbReference type="Google" id="ProtNLM"/>
    </source>
</evidence>
<comment type="caution">
    <text evidence="3">The sequence shown here is derived from an EMBL/GenBank/DDBJ whole genome shotgun (WGS) entry which is preliminary data.</text>
</comment>
<keyword evidence="4" id="KW-1185">Reference proteome</keyword>
<reference evidence="3 4" key="1">
    <citation type="submission" date="2021-06" db="EMBL/GenBank/DDBJ databases">
        <authorList>
            <person name="Palmer J.M."/>
        </authorList>
    </citation>
    <scope>NUCLEOTIDE SEQUENCE [LARGE SCALE GENOMIC DNA]</scope>
    <source>
        <strain evidence="3 4">MEX-2019</strain>
        <tissue evidence="3">Muscle</tissue>
    </source>
</reference>
<feature type="non-terminal residue" evidence="3">
    <location>
        <position position="214"/>
    </location>
</feature>
<protein>
    <recommendedName>
        <fullName evidence="5">Ig-like domain-containing protein</fullName>
    </recommendedName>
</protein>
<gene>
    <name evidence="3" type="ORF">CRENBAI_019394</name>
</gene>
<evidence type="ECO:0000256" key="2">
    <source>
        <dbReference type="SAM" id="Phobius"/>
    </source>
</evidence>
<dbReference type="EMBL" id="JAHHUM010000626">
    <property type="protein sequence ID" value="KAK5618324.1"/>
    <property type="molecule type" value="Genomic_DNA"/>
</dbReference>
<feature type="region of interest" description="Disordered" evidence="1">
    <location>
        <begin position="80"/>
        <end position="109"/>
    </location>
</feature>
<organism evidence="3 4">
    <name type="scientific">Crenichthys baileyi</name>
    <name type="common">White River springfish</name>
    <dbReference type="NCBI Taxonomy" id="28760"/>
    <lineage>
        <taxon>Eukaryota</taxon>
        <taxon>Metazoa</taxon>
        <taxon>Chordata</taxon>
        <taxon>Craniata</taxon>
        <taxon>Vertebrata</taxon>
        <taxon>Euteleostomi</taxon>
        <taxon>Actinopterygii</taxon>
        <taxon>Neopterygii</taxon>
        <taxon>Teleostei</taxon>
        <taxon>Neoteleostei</taxon>
        <taxon>Acanthomorphata</taxon>
        <taxon>Ovalentaria</taxon>
        <taxon>Atherinomorphae</taxon>
        <taxon>Cyprinodontiformes</taxon>
        <taxon>Goodeidae</taxon>
        <taxon>Crenichthys</taxon>
    </lineage>
</organism>
<dbReference type="InterPro" id="IPR013783">
    <property type="entry name" value="Ig-like_fold"/>
</dbReference>
<evidence type="ECO:0000313" key="4">
    <source>
        <dbReference type="Proteomes" id="UP001311232"/>
    </source>
</evidence>
<dbReference type="Gene3D" id="2.60.40.10">
    <property type="entry name" value="Immunoglobulins"/>
    <property type="match status" value="1"/>
</dbReference>